<keyword evidence="6" id="KW-0067">ATP-binding</keyword>
<keyword evidence="5" id="KW-0547">Nucleotide-binding</keyword>
<evidence type="ECO:0000256" key="7">
    <source>
        <dbReference type="ARBA" id="ARBA00022989"/>
    </source>
</evidence>
<dbReference type="InterPro" id="IPR017871">
    <property type="entry name" value="ABC_transporter-like_CS"/>
</dbReference>
<dbReference type="SUPFAM" id="SSF52540">
    <property type="entry name" value="P-loop containing nucleoside triphosphate hydrolases"/>
    <property type="match status" value="1"/>
</dbReference>
<gene>
    <name evidence="12" type="ORF">OBE_17069</name>
</gene>
<feature type="transmembrane region" description="Helical" evidence="9">
    <location>
        <begin position="345"/>
        <end position="362"/>
    </location>
</feature>
<feature type="transmembrane region" description="Helical" evidence="9">
    <location>
        <begin position="31"/>
        <end position="50"/>
    </location>
</feature>
<evidence type="ECO:0000256" key="8">
    <source>
        <dbReference type="ARBA" id="ARBA00023136"/>
    </source>
</evidence>
<feature type="transmembrane region" description="Helical" evidence="9">
    <location>
        <begin position="235"/>
        <end position="254"/>
    </location>
</feature>
<evidence type="ECO:0000256" key="2">
    <source>
        <dbReference type="ARBA" id="ARBA00022448"/>
    </source>
</evidence>
<feature type="domain" description="ABC transporter" evidence="10">
    <location>
        <begin position="413"/>
        <end position="646"/>
    </location>
</feature>
<name>K1SCT3_9ZZZZ</name>
<dbReference type="GO" id="GO:0005886">
    <property type="term" value="C:plasma membrane"/>
    <property type="evidence" value="ECO:0007669"/>
    <property type="project" value="UniProtKB-SubCell"/>
</dbReference>
<dbReference type="InterPro" id="IPR011527">
    <property type="entry name" value="ABC1_TM_dom"/>
</dbReference>
<dbReference type="Gene3D" id="3.40.50.300">
    <property type="entry name" value="P-loop containing nucleotide triphosphate hydrolases"/>
    <property type="match status" value="1"/>
</dbReference>
<dbReference type="CDD" id="cd03254">
    <property type="entry name" value="ABCC_Glucan_exporter_like"/>
    <property type="match status" value="1"/>
</dbReference>
<feature type="transmembrane region" description="Helical" evidence="9">
    <location>
        <begin position="134"/>
        <end position="155"/>
    </location>
</feature>
<dbReference type="InterPro" id="IPR027417">
    <property type="entry name" value="P-loop_NTPase"/>
</dbReference>
<reference evidence="12" key="1">
    <citation type="journal article" date="2013" name="Environ. Microbiol.">
        <title>Microbiota from the distal guts of lean and obese adolescents exhibit partial functional redundancy besides clear differences in community structure.</title>
        <authorList>
            <person name="Ferrer M."/>
            <person name="Ruiz A."/>
            <person name="Lanza F."/>
            <person name="Haange S.B."/>
            <person name="Oberbach A."/>
            <person name="Till H."/>
            <person name="Bargiela R."/>
            <person name="Campoy C."/>
            <person name="Segura M.T."/>
            <person name="Richter M."/>
            <person name="von Bergen M."/>
            <person name="Seifert J."/>
            <person name="Suarez A."/>
        </authorList>
    </citation>
    <scope>NUCLEOTIDE SEQUENCE</scope>
</reference>
<keyword evidence="2" id="KW-0813">Transport</keyword>
<accession>K1SCT3</accession>
<dbReference type="InterPro" id="IPR036640">
    <property type="entry name" value="ABC1_TM_sf"/>
</dbReference>
<keyword evidence="4 9" id="KW-0812">Transmembrane</keyword>
<evidence type="ECO:0000313" key="12">
    <source>
        <dbReference type="EMBL" id="EKC45156.1"/>
    </source>
</evidence>
<dbReference type="InterPro" id="IPR003593">
    <property type="entry name" value="AAA+_ATPase"/>
</dbReference>
<evidence type="ECO:0000256" key="1">
    <source>
        <dbReference type="ARBA" id="ARBA00004651"/>
    </source>
</evidence>
<dbReference type="GO" id="GO:0005524">
    <property type="term" value="F:ATP binding"/>
    <property type="evidence" value="ECO:0007669"/>
    <property type="project" value="UniProtKB-KW"/>
</dbReference>
<dbReference type="PANTHER" id="PTHR43394:SF1">
    <property type="entry name" value="ATP-BINDING CASSETTE SUB-FAMILY B MEMBER 10, MITOCHONDRIAL"/>
    <property type="match status" value="1"/>
</dbReference>
<evidence type="ECO:0000256" key="6">
    <source>
        <dbReference type="ARBA" id="ARBA00022840"/>
    </source>
</evidence>
<keyword evidence="3" id="KW-1003">Cell membrane</keyword>
<dbReference type="Gene3D" id="1.20.1560.10">
    <property type="entry name" value="ABC transporter type 1, transmembrane domain"/>
    <property type="match status" value="1"/>
</dbReference>
<dbReference type="InterPro" id="IPR039421">
    <property type="entry name" value="Type_1_exporter"/>
</dbReference>
<dbReference type="CDD" id="cd18547">
    <property type="entry name" value="ABC_6TM_Tm288_like"/>
    <property type="match status" value="1"/>
</dbReference>
<dbReference type="AlphaFoldDB" id="K1SCT3"/>
<evidence type="ECO:0000256" key="4">
    <source>
        <dbReference type="ARBA" id="ARBA00022692"/>
    </source>
</evidence>
<feature type="transmembrane region" description="Helical" evidence="9">
    <location>
        <begin position="210"/>
        <end position="229"/>
    </location>
</feature>
<dbReference type="PROSITE" id="PS50893">
    <property type="entry name" value="ABC_TRANSPORTER_2"/>
    <property type="match status" value="1"/>
</dbReference>
<dbReference type="GO" id="GO:0016887">
    <property type="term" value="F:ATP hydrolysis activity"/>
    <property type="evidence" value="ECO:0007669"/>
    <property type="project" value="InterPro"/>
</dbReference>
<sequence>MPRPGGRNFEKSKDFKGSIKRLLSNLSNFKILLIIALTLAMVSSILSLIAPNKLSDLTDTVTAGIKPNISEKRIKNIMTDPNISMSDKMKFTEVMGSIKKSDDTKKTLAKLDTIPKPIYNKIKPSMDMAKVESIALFLCIMYLVSSLFSYIQGYLMTTVSNGFAKDLRSRISKKINTLPLKYFDQHETGDVLSRITNDVDTIAQNLNQSLGTLVSSITLFIGSIIMMFITNWIMAISAILASLIGFGLMGAILGKSQKYFVQRQKELGNLNGYIEEVYSGHNVVKAYNGDKESNVEFDKLNSKLYECNRKSQFLSGLMPPIMGFIGNFGYVVVCVVGALLVTNNVITFGVIVAFMIYVRLFTNPLSQIAQAMTSLQSTAAASERVFEFLDEKEMTSESNLVKHLDKSKVKGKIEFKNVKFGYDKNRVIIKDFSCVAEPGQKIAIVGPTGAGKTTMVNLLMKFYEINSGDILIDGVSTKKLTRENIHDLFIMVLQDTWLFDGSVRDNIRFNKESVSDQEIWKACRTVGVDHFIKTLPGGLDAMLDDSDSVSQGQKQLMTIARGMIKDAPFLILDEATSSVDTRTEELVQKAMDKLTHGRTSFIIAHRLSTIKNADLILVMKDGNIIEQGNHEELIKKNGFYADLYNSQFENV</sequence>
<keyword evidence="8 9" id="KW-0472">Membrane</keyword>
<dbReference type="PROSITE" id="PS50929">
    <property type="entry name" value="ABC_TM1F"/>
    <property type="match status" value="1"/>
</dbReference>
<dbReference type="PROSITE" id="PS00211">
    <property type="entry name" value="ABC_TRANSPORTER_1"/>
    <property type="match status" value="1"/>
</dbReference>
<feature type="transmembrane region" description="Helical" evidence="9">
    <location>
        <begin position="313"/>
        <end position="339"/>
    </location>
</feature>
<dbReference type="EMBL" id="AJWZ01011468">
    <property type="protein sequence ID" value="EKC45156.1"/>
    <property type="molecule type" value="Genomic_DNA"/>
</dbReference>
<dbReference type="SUPFAM" id="SSF90123">
    <property type="entry name" value="ABC transporter transmembrane region"/>
    <property type="match status" value="1"/>
</dbReference>
<organism evidence="12">
    <name type="scientific">human gut metagenome</name>
    <dbReference type="NCBI Taxonomy" id="408170"/>
    <lineage>
        <taxon>unclassified sequences</taxon>
        <taxon>metagenomes</taxon>
        <taxon>organismal metagenomes</taxon>
    </lineage>
</organism>
<evidence type="ECO:0000259" key="11">
    <source>
        <dbReference type="PROSITE" id="PS50929"/>
    </source>
</evidence>
<evidence type="ECO:0000259" key="10">
    <source>
        <dbReference type="PROSITE" id="PS50893"/>
    </source>
</evidence>
<dbReference type="Pfam" id="PF00664">
    <property type="entry name" value="ABC_membrane"/>
    <property type="match status" value="1"/>
</dbReference>
<evidence type="ECO:0000256" key="3">
    <source>
        <dbReference type="ARBA" id="ARBA00022475"/>
    </source>
</evidence>
<comment type="caution">
    <text evidence="12">The sequence shown here is derived from an EMBL/GenBank/DDBJ whole genome shotgun (WGS) entry which is preliminary data.</text>
</comment>
<comment type="subcellular location">
    <subcellularLocation>
        <location evidence="1">Cell membrane</location>
        <topology evidence="1">Multi-pass membrane protein</topology>
    </subcellularLocation>
</comment>
<evidence type="ECO:0000256" key="5">
    <source>
        <dbReference type="ARBA" id="ARBA00022741"/>
    </source>
</evidence>
<dbReference type="FunFam" id="3.40.50.300:FF:000287">
    <property type="entry name" value="Multidrug ABC transporter ATP-binding protein"/>
    <property type="match status" value="1"/>
</dbReference>
<evidence type="ECO:0000256" key="9">
    <source>
        <dbReference type="SAM" id="Phobius"/>
    </source>
</evidence>
<feature type="domain" description="ABC transmembrane type-1" evidence="11">
    <location>
        <begin position="34"/>
        <end position="377"/>
    </location>
</feature>
<proteinExistence type="predicted"/>
<dbReference type="FunFam" id="1.20.1560.10:FF:000011">
    <property type="entry name" value="Multidrug ABC transporter ATP-binding protein"/>
    <property type="match status" value="1"/>
</dbReference>
<dbReference type="Pfam" id="PF00005">
    <property type="entry name" value="ABC_tran"/>
    <property type="match status" value="1"/>
</dbReference>
<dbReference type="SMART" id="SM00382">
    <property type="entry name" value="AAA"/>
    <property type="match status" value="1"/>
</dbReference>
<protein>
    <submittedName>
        <fullName evidence="12">ABC-type multidrug transport system, ATPase and permease component</fullName>
    </submittedName>
</protein>
<dbReference type="InterPro" id="IPR003439">
    <property type="entry name" value="ABC_transporter-like_ATP-bd"/>
</dbReference>
<keyword evidence="7 9" id="KW-1133">Transmembrane helix</keyword>
<dbReference type="GO" id="GO:0015421">
    <property type="term" value="F:ABC-type oligopeptide transporter activity"/>
    <property type="evidence" value="ECO:0007669"/>
    <property type="project" value="TreeGrafter"/>
</dbReference>
<dbReference type="PANTHER" id="PTHR43394">
    <property type="entry name" value="ATP-DEPENDENT PERMEASE MDL1, MITOCHONDRIAL"/>
    <property type="match status" value="1"/>
</dbReference>